<feature type="domain" description="Disease resistance protein winged helix" evidence="8">
    <location>
        <begin position="460"/>
        <end position="531"/>
    </location>
</feature>
<dbReference type="EMBL" id="JANQDX010000006">
    <property type="protein sequence ID" value="KAL0922682.1"/>
    <property type="molecule type" value="Genomic_DNA"/>
</dbReference>
<feature type="domain" description="NB-ARC" evidence="6">
    <location>
        <begin position="182"/>
        <end position="369"/>
    </location>
</feature>
<dbReference type="FunFam" id="1.10.10.10:FF:000322">
    <property type="entry name" value="Probable disease resistance protein At1g63360"/>
    <property type="match status" value="1"/>
</dbReference>
<dbReference type="InterPro" id="IPR038005">
    <property type="entry name" value="RX-like_CC"/>
</dbReference>
<evidence type="ECO:0000259" key="7">
    <source>
        <dbReference type="Pfam" id="PF18052"/>
    </source>
</evidence>
<evidence type="ECO:0000256" key="3">
    <source>
        <dbReference type="ARBA" id="ARBA00022737"/>
    </source>
</evidence>
<dbReference type="SUPFAM" id="SSF52058">
    <property type="entry name" value="L domain-like"/>
    <property type="match status" value="1"/>
</dbReference>
<dbReference type="Pfam" id="PF23598">
    <property type="entry name" value="LRR_14"/>
    <property type="match status" value="1"/>
</dbReference>
<dbReference type="Gene3D" id="3.40.50.300">
    <property type="entry name" value="P-loop containing nucleotide triphosphate hydrolases"/>
    <property type="match status" value="1"/>
</dbReference>
<dbReference type="Gene3D" id="1.10.8.430">
    <property type="entry name" value="Helical domain of apoptotic protease-activating factors"/>
    <property type="match status" value="1"/>
</dbReference>
<evidence type="ECO:0000259" key="6">
    <source>
        <dbReference type="Pfam" id="PF00931"/>
    </source>
</evidence>
<accession>A0ABD0VBW2</accession>
<keyword evidence="2" id="KW-0433">Leucine-rich repeat</keyword>
<dbReference type="CDD" id="cd14798">
    <property type="entry name" value="RX-CC_like"/>
    <property type="match status" value="1"/>
</dbReference>
<comment type="similarity">
    <text evidence="1">Belongs to the disease resistance NB-LRR family.</text>
</comment>
<dbReference type="AlphaFoldDB" id="A0ABD0VBW2"/>
<dbReference type="Pfam" id="PF18052">
    <property type="entry name" value="Rx_N"/>
    <property type="match status" value="1"/>
</dbReference>
<comment type="caution">
    <text evidence="10">The sequence shown here is derived from an EMBL/GenBank/DDBJ whole genome shotgun (WGS) entry which is preliminary data.</text>
</comment>
<dbReference type="FunFam" id="3.40.50.300:FF:001091">
    <property type="entry name" value="Probable disease resistance protein At1g61300"/>
    <property type="match status" value="1"/>
</dbReference>
<reference evidence="10 11" key="1">
    <citation type="journal article" date="2024" name="Plant Biotechnol. J.">
        <title>Dendrobium thyrsiflorum genome and its molecular insights into genes involved in important horticultural traits.</title>
        <authorList>
            <person name="Chen B."/>
            <person name="Wang J.Y."/>
            <person name="Zheng P.J."/>
            <person name="Li K.L."/>
            <person name="Liang Y.M."/>
            <person name="Chen X.F."/>
            <person name="Zhang C."/>
            <person name="Zhao X."/>
            <person name="He X."/>
            <person name="Zhang G.Q."/>
            <person name="Liu Z.J."/>
            <person name="Xu Q."/>
        </authorList>
    </citation>
    <scope>NUCLEOTIDE SEQUENCE [LARGE SCALE GENOMIC DNA]</scope>
    <source>
        <strain evidence="10">GZMU011</strain>
    </source>
</reference>
<dbReference type="GO" id="GO:0009626">
    <property type="term" value="P:plant-type hypersensitive response"/>
    <property type="evidence" value="ECO:0007669"/>
    <property type="project" value="UniProtKB-ARBA"/>
</dbReference>
<dbReference type="InterPro" id="IPR044974">
    <property type="entry name" value="Disease_R_plants"/>
</dbReference>
<organism evidence="10 11">
    <name type="scientific">Dendrobium thyrsiflorum</name>
    <name type="common">Pinecone-like raceme dendrobium</name>
    <name type="synonym">Orchid</name>
    <dbReference type="NCBI Taxonomy" id="117978"/>
    <lineage>
        <taxon>Eukaryota</taxon>
        <taxon>Viridiplantae</taxon>
        <taxon>Streptophyta</taxon>
        <taxon>Embryophyta</taxon>
        <taxon>Tracheophyta</taxon>
        <taxon>Spermatophyta</taxon>
        <taxon>Magnoliopsida</taxon>
        <taxon>Liliopsida</taxon>
        <taxon>Asparagales</taxon>
        <taxon>Orchidaceae</taxon>
        <taxon>Epidendroideae</taxon>
        <taxon>Malaxideae</taxon>
        <taxon>Dendrobiinae</taxon>
        <taxon>Dendrobium</taxon>
    </lineage>
</organism>
<feature type="domain" description="Disease resistance N-terminal" evidence="7">
    <location>
        <begin position="20"/>
        <end position="97"/>
    </location>
</feature>
<dbReference type="Gene3D" id="3.80.10.10">
    <property type="entry name" value="Ribonuclease Inhibitor"/>
    <property type="match status" value="2"/>
</dbReference>
<dbReference type="InterPro" id="IPR032675">
    <property type="entry name" value="LRR_dom_sf"/>
</dbReference>
<dbReference type="GO" id="GO:0002758">
    <property type="term" value="P:innate immune response-activating signaling pathway"/>
    <property type="evidence" value="ECO:0007669"/>
    <property type="project" value="UniProtKB-ARBA"/>
</dbReference>
<dbReference type="PANTHER" id="PTHR23155:SF1205">
    <property type="entry name" value="DISEASE RESISTANCE PROTEIN RPM1"/>
    <property type="match status" value="1"/>
</dbReference>
<dbReference type="InterPro" id="IPR058922">
    <property type="entry name" value="WHD_DRP"/>
</dbReference>
<dbReference type="Pfam" id="PF23559">
    <property type="entry name" value="WHD_DRP"/>
    <property type="match status" value="1"/>
</dbReference>
<dbReference type="InterPro" id="IPR042197">
    <property type="entry name" value="Apaf_helical"/>
</dbReference>
<protein>
    <submittedName>
        <fullName evidence="10">Uncharacterized protein</fullName>
    </submittedName>
</protein>
<dbReference type="GO" id="GO:0000166">
    <property type="term" value="F:nucleotide binding"/>
    <property type="evidence" value="ECO:0007669"/>
    <property type="project" value="UniProtKB-KW"/>
</dbReference>
<dbReference type="PRINTS" id="PR00364">
    <property type="entry name" value="DISEASERSIST"/>
</dbReference>
<dbReference type="GO" id="GO:0042742">
    <property type="term" value="P:defense response to bacterium"/>
    <property type="evidence" value="ECO:0007669"/>
    <property type="project" value="UniProtKB-ARBA"/>
</dbReference>
<name>A0ABD0VBW2_DENTH</name>
<keyword evidence="5" id="KW-0611">Plant defense</keyword>
<evidence type="ECO:0000256" key="4">
    <source>
        <dbReference type="ARBA" id="ARBA00022741"/>
    </source>
</evidence>
<dbReference type="Gene3D" id="1.20.5.4130">
    <property type="match status" value="1"/>
</dbReference>
<dbReference type="InterPro" id="IPR041118">
    <property type="entry name" value="Rx_N"/>
</dbReference>
<evidence type="ECO:0000313" key="11">
    <source>
        <dbReference type="Proteomes" id="UP001552299"/>
    </source>
</evidence>
<proteinExistence type="inferred from homology"/>
<dbReference type="InterPro" id="IPR036388">
    <property type="entry name" value="WH-like_DNA-bd_sf"/>
</dbReference>
<sequence>MAEALALKVIPSFVEGVIGSNLSNLASKEVGLLLGVRGEITYIIEELEMMKAFLRSAEERQDTDSMARMWVRRLREVSLDMENCMDKFIIYLKRRPNSNLFDWLGSRLHSLCTIRVRHEIALEIQNLKLRICHISDCRLRYGIATTASGSSNFASTTTPNYIDHQLGALFTQEDQLVGIDEPREKLINLLIGDDLQRKVITVLGMGGLGKTTLTKRVYEDPQMAVEYFDCRAWTTVSQSVNLNALLKDIIKQVSSHDLKVDLKKEQKKYLDDLNKMQSIVDLIKKLKTLLQNKRYIIVLDDIWNIDAWESIKHALPENNNRSRVIVTTRIDEVANNCCIGADGIDYVYKLQLHVLTKEKSMELFENRVFGLGKHCPEHLKKVTNDVVKKCGGLPLAICAMAGILKTIPNLDDQQQWTKLLENLSSMLESNPRLEGMKQVLLLSYNHLPYLLKPCFLYLSIFPEDYSIKRKNLIQLWVAEGLVSNQYAMSAELVAEYYFNELVSRSLILPSKVDWNGKVKSFRIHDIMLEVIVSKSMEENMVSIHGKLSGATLRAENVIRRLSLQRGSNKIRSISYDVDLSQVTSLSIYDYKNIPALLPRFRLLRVLVLEDYSFDINVKKGIFLRILSKLRHLRYLSLKRTDLGISNGLNSTFSKSLSKLQYLVTLDIRCVSICLSEIYSSIAKLRRLRHLLMGQNNKRIYGSYGLFMKVGVLRNFKNLQTLVGLTIDTMEKAQELGYLTQLRKLHILVYLTSENILNSLCVSLGKLSGSLVSLSLRGYISNERVELNLKLKNPPSLLQRLHLISEVFDLPDWIGSLKNLAKLSLYFKRLDDLEVIKTLPNLRCLVLLNSGSMECNSIDELLFNPGGFQNLKLLELEELIELKSIEFRMECMIALEKLAIIGCKKLTHVIGIGVLPCLQEIQLESVPRVVVDALKMEASNYKNIHKLTAIKVKDGD</sequence>
<dbReference type="InterPro" id="IPR002182">
    <property type="entry name" value="NB-ARC"/>
</dbReference>
<feature type="domain" description="Disease resistance R13L4/SHOC-2-like LRR" evidence="9">
    <location>
        <begin position="582"/>
        <end position="923"/>
    </location>
</feature>
<dbReference type="Gene3D" id="1.10.10.10">
    <property type="entry name" value="Winged helix-like DNA-binding domain superfamily/Winged helix DNA-binding domain"/>
    <property type="match status" value="1"/>
</dbReference>
<evidence type="ECO:0000259" key="9">
    <source>
        <dbReference type="Pfam" id="PF23598"/>
    </source>
</evidence>
<dbReference type="InterPro" id="IPR027417">
    <property type="entry name" value="P-loop_NTPase"/>
</dbReference>
<keyword evidence="11" id="KW-1185">Reference proteome</keyword>
<evidence type="ECO:0000256" key="2">
    <source>
        <dbReference type="ARBA" id="ARBA00022614"/>
    </source>
</evidence>
<dbReference type="PANTHER" id="PTHR23155">
    <property type="entry name" value="DISEASE RESISTANCE PROTEIN RP"/>
    <property type="match status" value="1"/>
</dbReference>
<evidence type="ECO:0000259" key="8">
    <source>
        <dbReference type="Pfam" id="PF23559"/>
    </source>
</evidence>
<keyword evidence="4" id="KW-0547">Nucleotide-binding</keyword>
<evidence type="ECO:0000313" key="10">
    <source>
        <dbReference type="EMBL" id="KAL0922682.1"/>
    </source>
</evidence>
<dbReference type="SUPFAM" id="SSF52540">
    <property type="entry name" value="P-loop containing nucleoside triphosphate hydrolases"/>
    <property type="match status" value="1"/>
</dbReference>
<evidence type="ECO:0000256" key="5">
    <source>
        <dbReference type="ARBA" id="ARBA00022821"/>
    </source>
</evidence>
<keyword evidence="3" id="KW-0677">Repeat</keyword>
<dbReference type="Pfam" id="PF00931">
    <property type="entry name" value="NB-ARC"/>
    <property type="match status" value="1"/>
</dbReference>
<dbReference type="Proteomes" id="UP001552299">
    <property type="component" value="Unassembled WGS sequence"/>
</dbReference>
<dbReference type="InterPro" id="IPR055414">
    <property type="entry name" value="LRR_R13L4/SHOC2-like"/>
</dbReference>
<evidence type="ECO:0000256" key="1">
    <source>
        <dbReference type="ARBA" id="ARBA00008894"/>
    </source>
</evidence>
<gene>
    <name evidence="10" type="ORF">M5K25_006688</name>
</gene>